<protein>
    <submittedName>
        <fullName evidence="1">Uncharacterized protein</fullName>
    </submittedName>
</protein>
<name>M2XWK6_9NOCA</name>
<dbReference type="EMBL" id="AOEX01000032">
    <property type="protein sequence ID" value="EME65361.1"/>
    <property type="molecule type" value="Genomic_DNA"/>
</dbReference>
<organism evidence="1 2">
    <name type="scientific">Rhodococcus ruber BKS 20-38</name>
    <dbReference type="NCBI Taxonomy" id="1278076"/>
    <lineage>
        <taxon>Bacteria</taxon>
        <taxon>Bacillati</taxon>
        <taxon>Actinomycetota</taxon>
        <taxon>Actinomycetes</taxon>
        <taxon>Mycobacteriales</taxon>
        <taxon>Nocardiaceae</taxon>
        <taxon>Rhodococcus</taxon>
    </lineage>
</organism>
<proteinExistence type="predicted"/>
<dbReference type="Proteomes" id="UP000011731">
    <property type="component" value="Unassembled WGS sequence"/>
</dbReference>
<evidence type="ECO:0000313" key="1">
    <source>
        <dbReference type="EMBL" id="EME65361.1"/>
    </source>
</evidence>
<dbReference type="PATRIC" id="fig|1278076.4.peg.2135"/>
<comment type="caution">
    <text evidence="1">The sequence shown here is derived from an EMBL/GenBank/DDBJ whole genome shotgun (WGS) entry which is preliminary data.</text>
</comment>
<reference evidence="1 2" key="1">
    <citation type="journal article" date="2013" name="Genome Announc.">
        <title>Draft Genome Sequence of Rhodococcus ruber Strain BKS 20-38.</title>
        <authorList>
            <person name="Bala M."/>
            <person name="Kumar S."/>
            <person name="Raghava G.P."/>
            <person name="Mayilraj S."/>
        </authorList>
    </citation>
    <scope>NUCLEOTIDE SEQUENCE [LARGE SCALE GENOMIC DNA]</scope>
    <source>
        <strain evidence="1 2">BKS 20-38</strain>
    </source>
</reference>
<gene>
    <name evidence="1" type="ORF">G352_10257</name>
</gene>
<sequence length="80" mass="8840">MTTFYVEEPAGMRAVAPLKTLSDDDIRGLMGEVRVAFAKAHARSVDLRRQIAALNEELAKSTQWESTCLDSLNDLSSLLD</sequence>
<evidence type="ECO:0000313" key="2">
    <source>
        <dbReference type="Proteomes" id="UP000011731"/>
    </source>
</evidence>
<keyword evidence="2" id="KW-1185">Reference proteome</keyword>
<dbReference type="RefSeq" id="WP_003936149.1">
    <property type="nucleotide sequence ID" value="NZ_AOEX01000032.1"/>
</dbReference>
<dbReference type="AlphaFoldDB" id="M2XWK6"/>
<accession>M2XWK6</accession>